<accession>A0A9D4EG81</accession>
<evidence type="ECO:0000313" key="2">
    <source>
        <dbReference type="Proteomes" id="UP000828390"/>
    </source>
</evidence>
<protein>
    <submittedName>
        <fullName evidence="1">Uncharacterized protein</fullName>
    </submittedName>
</protein>
<dbReference type="AlphaFoldDB" id="A0A9D4EG81"/>
<sequence>MRSGLLPTGRVLPITMVTRWPVRRVTKRTRDLVALPVAGSPVLTTSVHCQKRKDWQQRQN</sequence>
<keyword evidence="2" id="KW-1185">Reference proteome</keyword>
<dbReference type="EMBL" id="JAIWYP010000009">
    <property type="protein sequence ID" value="KAH3777600.1"/>
    <property type="molecule type" value="Genomic_DNA"/>
</dbReference>
<proteinExistence type="predicted"/>
<gene>
    <name evidence="1" type="ORF">DPMN_179048</name>
</gene>
<reference evidence="1" key="1">
    <citation type="journal article" date="2019" name="bioRxiv">
        <title>The Genome of the Zebra Mussel, Dreissena polymorpha: A Resource for Invasive Species Research.</title>
        <authorList>
            <person name="McCartney M.A."/>
            <person name="Auch B."/>
            <person name="Kono T."/>
            <person name="Mallez S."/>
            <person name="Zhang Y."/>
            <person name="Obille A."/>
            <person name="Becker A."/>
            <person name="Abrahante J.E."/>
            <person name="Garbe J."/>
            <person name="Badalamenti J.P."/>
            <person name="Herman A."/>
            <person name="Mangelson H."/>
            <person name="Liachko I."/>
            <person name="Sullivan S."/>
            <person name="Sone E.D."/>
            <person name="Koren S."/>
            <person name="Silverstein K.A.T."/>
            <person name="Beckman K.B."/>
            <person name="Gohl D.M."/>
        </authorList>
    </citation>
    <scope>NUCLEOTIDE SEQUENCE</scope>
    <source>
        <strain evidence="1">Duluth1</strain>
        <tissue evidence="1">Whole animal</tissue>
    </source>
</reference>
<evidence type="ECO:0000313" key="1">
    <source>
        <dbReference type="EMBL" id="KAH3777600.1"/>
    </source>
</evidence>
<name>A0A9D4EG81_DREPO</name>
<comment type="caution">
    <text evidence="1">The sequence shown here is derived from an EMBL/GenBank/DDBJ whole genome shotgun (WGS) entry which is preliminary data.</text>
</comment>
<reference evidence="1" key="2">
    <citation type="submission" date="2020-11" db="EMBL/GenBank/DDBJ databases">
        <authorList>
            <person name="McCartney M.A."/>
            <person name="Auch B."/>
            <person name="Kono T."/>
            <person name="Mallez S."/>
            <person name="Becker A."/>
            <person name="Gohl D.M."/>
            <person name="Silverstein K.A.T."/>
            <person name="Koren S."/>
            <person name="Bechman K.B."/>
            <person name="Herman A."/>
            <person name="Abrahante J.E."/>
            <person name="Garbe J."/>
        </authorList>
    </citation>
    <scope>NUCLEOTIDE SEQUENCE</scope>
    <source>
        <strain evidence="1">Duluth1</strain>
        <tissue evidence="1">Whole animal</tissue>
    </source>
</reference>
<organism evidence="1 2">
    <name type="scientific">Dreissena polymorpha</name>
    <name type="common">Zebra mussel</name>
    <name type="synonym">Mytilus polymorpha</name>
    <dbReference type="NCBI Taxonomy" id="45954"/>
    <lineage>
        <taxon>Eukaryota</taxon>
        <taxon>Metazoa</taxon>
        <taxon>Spiralia</taxon>
        <taxon>Lophotrochozoa</taxon>
        <taxon>Mollusca</taxon>
        <taxon>Bivalvia</taxon>
        <taxon>Autobranchia</taxon>
        <taxon>Heteroconchia</taxon>
        <taxon>Euheterodonta</taxon>
        <taxon>Imparidentia</taxon>
        <taxon>Neoheterodontei</taxon>
        <taxon>Myida</taxon>
        <taxon>Dreissenoidea</taxon>
        <taxon>Dreissenidae</taxon>
        <taxon>Dreissena</taxon>
    </lineage>
</organism>
<dbReference type="Proteomes" id="UP000828390">
    <property type="component" value="Unassembled WGS sequence"/>
</dbReference>